<feature type="domain" description="Microcystin LR degradation protein MlrC N-terminal" evidence="3">
    <location>
        <begin position="4"/>
        <end position="297"/>
    </location>
</feature>
<name>A0A0J5X4W1_BURCE</name>
<dbReference type="PIRSF" id="PIRSF012702">
    <property type="entry name" value="UCP012702"/>
    <property type="match status" value="1"/>
</dbReference>
<dbReference type="GO" id="GO:0046872">
    <property type="term" value="F:metal ion binding"/>
    <property type="evidence" value="ECO:0007669"/>
    <property type="project" value="UniProtKB-KW"/>
</dbReference>
<dbReference type="PATRIC" id="fig|292.27.peg.2403"/>
<evidence type="ECO:0000313" key="5">
    <source>
        <dbReference type="Proteomes" id="UP000036338"/>
    </source>
</evidence>
<keyword evidence="1" id="KW-0378">Hydrolase</keyword>
<dbReference type="Pfam" id="PF07171">
    <property type="entry name" value="MlrC_C"/>
    <property type="match status" value="1"/>
</dbReference>
<evidence type="ECO:0000259" key="3">
    <source>
        <dbReference type="Pfam" id="PF07364"/>
    </source>
</evidence>
<feature type="domain" description="Microcystin LR degradation protein MlrC C-terminal" evidence="2">
    <location>
        <begin position="309"/>
        <end position="486"/>
    </location>
</feature>
<dbReference type="Proteomes" id="UP000036338">
    <property type="component" value="Unassembled WGS sequence"/>
</dbReference>
<gene>
    <name evidence="4" type="ORF">VL15_12740</name>
</gene>
<dbReference type="Pfam" id="PF07364">
    <property type="entry name" value="DUF1485"/>
    <property type="match status" value="1"/>
</dbReference>
<comment type="function">
    <text evidence="1">Involved in peptidolytic degradation of cyclic heptapeptide hepatotoxin microcystin (MC).</text>
</comment>
<evidence type="ECO:0000313" key="4">
    <source>
        <dbReference type="EMBL" id="KML58087.1"/>
    </source>
</evidence>
<dbReference type="GO" id="GO:0008237">
    <property type="term" value="F:metallopeptidase activity"/>
    <property type="evidence" value="ECO:0007669"/>
    <property type="project" value="UniProtKB-KW"/>
</dbReference>
<dbReference type="GO" id="GO:0006508">
    <property type="term" value="P:proteolysis"/>
    <property type="evidence" value="ECO:0007669"/>
    <property type="project" value="UniProtKB-KW"/>
</dbReference>
<keyword evidence="1" id="KW-0645">Protease</keyword>
<sequence>MNTRILIAGFQHETNTFAPSKAAYANFERGEGFPAMVRGDDVLALRDVNIPAGGFIVAAERRGWTVLPVIWAGASPSAHVTEDAFERIAGEILAAVRRGGFDAVYLDLHGAMVAEHTDDGEGTLLERVRAAVGPAVPVVASLDLHANVTERMLREADALVAFRTYPHVDMAETGERAAVLLERLLDPHAAGRRPLHCTVRRLPFLIPINGMCTLLEPSRGMYAQLAARETGAVASLSFAPGFPAADFPECGPVIWGYGDDAASVEAAVQALYDKMLADEAAWQVPFLSPDDAVREAMRLSEGADKPVVIADTQDNPGAGGDSNTTGMLRALLRNGAKDAAIGLIWDPAAAAAAHRAGVGAFIDLALGGVSGVPGDVPHHARFEVVKLSDGVCRYDGPMMNGMLADIGPVACLRIDGVLIVVSSGKAQMLDRNLYRVGGVEPEAMKILVNKSSVHFRADFQGIAHAVLVAKAPGPMTADPAELPWTRLAPGIRMKPMGKVFPGNG</sequence>
<keyword evidence="1" id="KW-0479">Metal-binding</keyword>
<comment type="similarity">
    <text evidence="1">Belongs to the peptidase M81 family.</text>
</comment>
<dbReference type="AlphaFoldDB" id="A0A0J5X4W1"/>
<dbReference type="EMBL" id="LDWR01000021">
    <property type="protein sequence ID" value="KML58087.1"/>
    <property type="molecule type" value="Genomic_DNA"/>
</dbReference>
<comment type="caution">
    <text evidence="4">The sequence shown here is derived from an EMBL/GenBank/DDBJ whole genome shotgun (WGS) entry which is preliminary data.</text>
</comment>
<dbReference type="InterPro" id="IPR010799">
    <property type="entry name" value="MlrC_C"/>
</dbReference>
<evidence type="ECO:0000259" key="2">
    <source>
        <dbReference type="Pfam" id="PF07171"/>
    </source>
</evidence>
<dbReference type="InterPro" id="IPR015995">
    <property type="entry name" value="MlrC_N"/>
</dbReference>
<reference evidence="4 5" key="1">
    <citation type="submission" date="2015-05" db="EMBL/GenBank/DDBJ databases">
        <title>Draft genome of Burkholderia cepacia LK29.</title>
        <authorList>
            <person name="Chan X.Y."/>
        </authorList>
    </citation>
    <scope>NUCLEOTIDE SEQUENCE [LARGE SCALE GENOMIC DNA]</scope>
    <source>
        <strain evidence="4 5">LK29</strain>
    </source>
</reference>
<proteinExistence type="inferred from homology"/>
<organism evidence="4 5">
    <name type="scientific">Burkholderia cepacia</name>
    <name type="common">Pseudomonas cepacia</name>
    <dbReference type="NCBI Taxonomy" id="292"/>
    <lineage>
        <taxon>Bacteria</taxon>
        <taxon>Pseudomonadati</taxon>
        <taxon>Pseudomonadota</taxon>
        <taxon>Betaproteobacteria</taxon>
        <taxon>Burkholderiales</taxon>
        <taxon>Burkholderiaceae</taxon>
        <taxon>Burkholderia</taxon>
        <taxon>Burkholderia cepacia complex</taxon>
    </lineage>
</organism>
<protein>
    <recommendedName>
        <fullName evidence="1">Microcystinase C</fullName>
        <shortName evidence="1">MlrC</shortName>
    </recommendedName>
</protein>
<dbReference type="RefSeq" id="WP_048245908.1">
    <property type="nucleotide sequence ID" value="NZ_LDWR01000021.1"/>
</dbReference>
<dbReference type="InterPro" id="IPR009197">
    <property type="entry name" value="MlrC"/>
</dbReference>
<evidence type="ECO:0000256" key="1">
    <source>
        <dbReference type="PIRNR" id="PIRNR012702"/>
    </source>
</evidence>
<comment type="cofactor">
    <cofactor evidence="1">
        <name>Zn(2+)</name>
        <dbReference type="ChEBI" id="CHEBI:29105"/>
    </cofactor>
    <text evidence="1">Binds 1 zinc ion per subunit.</text>
</comment>
<keyword evidence="1" id="KW-0482">Metalloprotease</keyword>
<accession>A0A0J5X4W1</accession>